<dbReference type="KEGG" id="aba:Acid345_1470"/>
<dbReference type="EMBL" id="CP000360">
    <property type="protein sequence ID" value="ABF40472.1"/>
    <property type="molecule type" value="Genomic_DNA"/>
</dbReference>
<proteinExistence type="predicted"/>
<dbReference type="OrthoDB" id="5296173at2"/>
<name>Q1IRM8_KORVE</name>
<keyword evidence="2" id="KW-0812">Transmembrane</keyword>
<feature type="transmembrane region" description="Helical" evidence="2">
    <location>
        <begin position="31"/>
        <end position="52"/>
    </location>
</feature>
<gene>
    <name evidence="3" type="ordered locus">Acid345_1470</name>
</gene>
<dbReference type="PANTHER" id="PTHR40278">
    <property type="entry name" value="DNA UTILIZATION PROTEIN HOFN"/>
    <property type="match status" value="1"/>
</dbReference>
<keyword evidence="2" id="KW-1133">Transmembrane helix</keyword>
<dbReference type="AlphaFoldDB" id="Q1IRM8"/>
<dbReference type="PANTHER" id="PTHR40278:SF1">
    <property type="entry name" value="DNA UTILIZATION PROTEIN HOFN"/>
    <property type="match status" value="1"/>
</dbReference>
<dbReference type="HOGENOM" id="CLU_081304_0_0_0"/>
<dbReference type="Proteomes" id="UP000002432">
    <property type="component" value="Chromosome"/>
</dbReference>
<keyword evidence="1" id="KW-0175">Coiled coil</keyword>
<dbReference type="eggNOG" id="COG3166">
    <property type="taxonomic scope" value="Bacteria"/>
</dbReference>
<feature type="coiled-coil region" evidence="1">
    <location>
        <begin position="59"/>
        <end position="86"/>
    </location>
</feature>
<dbReference type="InterPro" id="IPR007813">
    <property type="entry name" value="PilN"/>
</dbReference>
<organism evidence="3 4">
    <name type="scientific">Koribacter versatilis (strain Ellin345)</name>
    <dbReference type="NCBI Taxonomy" id="204669"/>
    <lineage>
        <taxon>Bacteria</taxon>
        <taxon>Pseudomonadati</taxon>
        <taxon>Acidobacteriota</taxon>
        <taxon>Terriglobia</taxon>
        <taxon>Terriglobales</taxon>
        <taxon>Candidatus Korobacteraceae</taxon>
        <taxon>Candidatus Korobacter</taxon>
    </lineage>
</organism>
<evidence type="ECO:0000313" key="4">
    <source>
        <dbReference type="Proteomes" id="UP000002432"/>
    </source>
</evidence>
<dbReference type="EnsemblBacteria" id="ABF40472">
    <property type="protein sequence ID" value="ABF40472"/>
    <property type="gene ID" value="Acid345_1470"/>
</dbReference>
<dbReference type="Pfam" id="PF05137">
    <property type="entry name" value="PilN"/>
    <property type="match status" value="1"/>
</dbReference>
<keyword evidence="2" id="KW-0472">Membrane</keyword>
<protein>
    <submittedName>
        <fullName evidence="3">Fimbrial assembly protein</fullName>
    </submittedName>
</protein>
<dbReference type="InterPro" id="IPR052534">
    <property type="entry name" value="Extracell_DNA_Util/SecSys_Comp"/>
</dbReference>
<sequence>MIKINLLGSPAQKHGKGATMPVMPSDGTSPLFAVLIVLVIFGLGNGIVYYVIDKQGKEIQQQIAQADAEQKRLAQVKAAYLEKQRQADLYKRRVDVIDQLRANQAGPANLLASLGDTVNGTEAVWLSKMTDSGAAIDLTGTALSNNAVANLMANLKKTGLFKNVELKETVQDAGVKDYQAFNFTLTCEKGKS</sequence>
<dbReference type="RefSeq" id="WP_011522274.1">
    <property type="nucleotide sequence ID" value="NC_008009.1"/>
</dbReference>
<dbReference type="STRING" id="204669.Acid345_1470"/>
<evidence type="ECO:0000256" key="2">
    <source>
        <dbReference type="SAM" id="Phobius"/>
    </source>
</evidence>
<accession>Q1IRM8</accession>
<evidence type="ECO:0000313" key="3">
    <source>
        <dbReference type="EMBL" id="ABF40472.1"/>
    </source>
</evidence>
<keyword evidence="4" id="KW-1185">Reference proteome</keyword>
<reference evidence="3 4" key="1">
    <citation type="journal article" date="2009" name="Appl. Environ. Microbiol.">
        <title>Three genomes from the phylum Acidobacteria provide insight into the lifestyles of these microorganisms in soils.</title>
        <authorList>
            <person name="Ward N.L."/>
            <person name="Challacombe J.F."/>
            <person name="Janssen P.H."/>
            <person name="Henrissat B."/>
            <person name="Coutinho P.M."/>
            <person name="Wu M."/>
            <person name="Xie G."/>
            <person name="Haft D.H."/>
            <person name="Sait M."/>
            <person name="Badger J."/>
            <person name="Barabote R.D."/>
            <person name="Bradley B."/>
            <person name="Brettin T.S."/>
            <person name="Brinkac L.M."/>
            <person name="Bruce D."/>
            <person name="Creasy T."/>
            <person name="Daugherty S.C."/>
            <person name="Davidsen T.M."/>
            <person name="DeBoy R.T."/>
            <person name="Detter J.C."/>
            <person name="Dodson R.J."/>
            <person name="Durkin A.S."/>
            <person name="Ganapathy A."/>
            <person name="Gwinn-Giglio M."/>
            <person name="Han C.S."/>
            <person name="Khouri H."/>
            <person name="Kiss H."/>
            <person name="Kothari S.P."/>
            <person name="Madupu R."/>
            <person name="Nelson K.E."/>
            <person name="Nelson W.C."/>
            <person name="Paulsen I."/>
            <person name="Penn K."/>
            <person name="Ren Q."/>
            <person name="Rosovitz M.J."/>
            <person name="Selengut J.D."/>
            <person name="Shrivastava S."/>
            <person name="Sullivan S.A."/>
            <person name="Tapia R."/>
            <person name="Thompson L.S."/>
            <person name="Watkins K.L."/>
            <person name="Yang Q."/>
            <person name="Yu C."/>
            <person name="Zafar N."/>
            <person name="Zhou L."/>
            <person name="Kuske C.R."/>
        </authorList>
    </citation>
    <scope>NUCLEOTIDE SEQUENCE [LARGE SCALE GENOMIC DNA]</scope>
    <source>
        <strain evidence="3 4">Ellin345</strain>
    </source>
</reference>
<evidence type="ECO:0000256" key="1">
    <source>
        <dbReference type="SAM" id="Coils"/>
    </source>
</evidence>